<evidence type="ECO:0000313" key="2">
    <source>
        <dbReference type="EMBL" id="MBC2833998.1"/>
    </source>
</evidence>
<proteinExistence type="predicted"/>
<comment type="caution">
    <text evidence="2">The sequence shown here is derived from an EMBL/GenBank/DDBJ whole genome shotgun (WGS) entry which is preliminary data.</text>
</comment>
<sequence>MSSRVFSLKSRLRGFLRDDKGSFTIEALFWLPIFVVVLSMCADTALIYAKQSQVLRVVQDANRQFAVGKFADGPATVAYILGVVRATSPNATATSVLDNGIITTTVTMPARDLVATGVIPMMRTMNVRVVLQQMKEI</sequence>
<keyword evidence="1" id="KW-0812">Transmembrane</keyword>
<keyword evidence="1" id="KW-0472">Membrane</keyword>
<keyword evidence="1" id="KW-1133">Transmembrane helix</keyword>
<gene>
    <name evidence="2" type="ORF">H7F16_00665</name>
</gene>
<evidence type="ECO:0000256" key="1">
    <source>
        <dbReference type="SAM" id="Phobius"/>
    </source>
</evidence>
<dbReference type="EMBL" id="JACLQD010000001">
    <property type="protein sequence ID" value="MBC2833998.1"/>
    <property type="molecule type" value="Genomic_DNA"/>
</dbReference>
<accession>A0A842I4W8</accession>
<evidence type="ECO:0008006" key="4">
    <source>
        <dbReference type="Google" id="ProtNLM"/>
    </source>
</evidence>
<feature type="transmembrane region" description="Helical" evidence="1">
    <location>
        <begin position="27"/>
        <end position="49"/>
    </location>
</feature>
<dbReference type="RefSeq" id="WP_185795630.1">
    <property type="nucleotide sequence ID" value="NZ_JACLQD010000001.1"/>
</dbReference>
<evidence type="ECO:0000313" key="3">
    <source>
        <dbReference type="Proteomes" id="UP000555411"/>
    </source>
</evidence>
<organism evidence="2 3">
    <name type="scientific">Paragemmobacter straminiformis</name>
    <dbReference type="NCBI Taxonomy" id="2045119"/>
    <lineage>
        <taxon>Bacteria</taxon>
        <taxon>Pseudomonadati</taxon>
        <taxon>Pseudomonadota</taxon>
        <taxon>Alphaproteobacteria</taxon>
        <taxon>Rhodobacterales</taxon>
        <taxon>Paracoccaceae</taxon>
        <taxon>Paragemmobacter</taxon>
    </lineage>
</organism>
<protein>
    <recommendedName>
        <fullName evidence="4">TadE-like protein</fullName>
    </recommendedName>
</protein>
<keyword evidence="3" id="KW-1185">Reference proteome</keyword>
<reference evidence="2 3" key="1">
    <citation type="journal article" date="2017" name="Int. J. Syst. Evol. Microbiol.">
        <title>Gemmobacter straminiformis sp. nov., isolated from an artificial fountain.</title>
        <authorList>
            <person name="Kang J.Y."/>
            <person name="Kim M.J."/>
            <person name="Chun J."/>
            <person name="Son K.P."/>
            <person name="Jahng K.Y."/>
        </authorList>
    </citation>
    <scope>NUCLEOTIDE SEQUENCE [LARGE SCALE GENOMIC DNA]</scope>
    <source>
        <strain evidence="2 3">CAM-8</strain>
    </source>
</reference>
<name>A0A842I4W8_9RHOB</name>
<dbReference type="Proteomes" id="UP000555411">
    <property type="component" value="Unassembled WGS sequence"/>
</dbReference>
<dbReference type="AlphaFoldDB" id="A0A842I4W8"/>